<keyword evidence="1" id="KW-0560">Oxidoreductase</keyword>
<name>A0A0C3BQF0_SERVB</name>
<reference evidence="3" key="2">
    <citation type="submission" date="2015-01" db="EMBL/GenBank/DDBJ databases">
        <title>Evolutionary Origins and Diversification of the Mycorrhizal Mutualists.</title>
        <authorList>
            <consortium name="DOE Joint Genome Institute"/>
            <consortium name="Mycorrhizal Genomics Consortium"/>
            <person name="Kohler A."/>
            <person name="Kuo A."/>
            <person name="Nagy L.G."/>
            <person name="Floudas D."/>
            <person name="Copeland A."/>
            <person name="Barry K.W."/>
            <person name="Cichocki N."/>
            <person name="Veneault-Fourrey C."/>
            <person name="LaButti K."/>
            <person name="Lindquist E.A."/>
            <person name="Lipzen A."/>
            <person name="Lundell T."/>
            <person name="Morin E."/>
            <person name="Murat C."/>
            <person name="Riley R."/>
            <person name="Ohm R."/>
            <person name="Sun H."/>
            <person name="Tunlid A."/>
            <person name="Henrissat B."/>
            <person name="Grigoriev I.V."/>
            <person name="Hibbett D.S."/>
            <person name="Martin F."/>
        </authorList>
    </citation>
    <scope>NUCLEOTIDE SEQUENCE [LARGE SCALE GENOMIC DNA]</scope>
    <source>
        <strain evidence="3">MAFF 305830</strain>
    </source>
</reference>
<dbReference type="OrthoDB" id="2898509at2759"/>
<gene>
    <name evidence="2" type="ORF">M408DRAFT_158201</name>
</gene>
<dbReference type="InterPro" id="IPR036291">
    <property type="entry name" value="NAD(P)-bd_dom_sf"/>
</dbReference>
<dbReference type="SUPFAM" id="SSF51735">
    <property type="entry name" value="NAD(P)-binding Rossmann-fold domains"/>
    <property type="match status" value="1"/>
</dbReference>
<dbReference type="HOGENOM" id="CLU_044999_1_0_1"/>
<keyword evidence="3" id="KW-1185">Reference proteome</keyword>
<evidence type="ECO:0000256" key="1">
    <source>
        <dbReference type="ARBA" id="ARBA00023002"/>
    </source>
</evidence>
<evidence type="ECO:0008006" key="4">
    <source>
        <dbReference type="Google" id="ProtNLM"/>
    </source>
</evidence>
<dbReference type="InterPro" id="IPR052228">
    <property type="entry name" value="Sec_Metab_Biosynth_Oxidored"/>
</dbReference>
<dbReference type="Proteomes" id="UP000054097">
    <property type="component" value="Unassembled WGS sequence"/>
</dbReference>
<dbReference type="PANTHER" id="PTHR47534">
    <property type="entry name" value="YALI0E05731P"/>
    <property type="match status" value="1"/>
</dbReference>
<dbReference type="AlphaFoldDB" id="A0A0C3BQF0"/>
<dbReference type="STRING" id="933852.A0A0C3BQF0"/>
<evidence type="ECO:0000313" key="2">
    <source>
        <dbReference type="EMBL" id="KIM33641.1"/>
    </source>
</evidence>
<dbReference type="PANTHER" id="PTHR47534:SF3">
    <property type="entry name" value="ALCOHOL DEHYDROGENASE-LIKE C-TERMINAL DOMAIN-CONTAINING PROTEIN"/>
    <property type="match status" value="1"/>
</dbReference>
<dbReference type="InterPro" id="IPR002347">
    <property type="entry name" value="SDR_fam"/>
</dbReference>
<evidence type="ECO:0000313" key="3">
    <source>
        <dbReference type="Proteomes" id="UP000054097"/>
    </source>
</evidence>
<reference evidence="2 3" key="1">
    <citation type="submission" date="2014-04" db="EMBL/GenBank/DDBJ databases">
        <authorList>
            <consortium name="DOE Joint Genome Institute"/>
            <person name="Kuo A."/>
            <person name="Zuccaro A."/>
            <person name="Kohler A."/>
            <person name="Nagy L.G."/>
            <person name="Floudas D."/>
            <person name="Copeland A."/>
            <person name="Barry K.W."/>
            <person name="Cichocki N."/>
            <person name="Veneault-Fourrey C."/>
            <person name="LaButti K."/>
            <person name="Lindquist E.A."/>
            <person name="Lipzen A."/>
            <person name="Lundell T."/>
            <person name="Morin E."/>
            <person name="Murat C."/>
            <person name="Sun H."/>
            <person name="Tunlid A."/>
            <person name="Henrissat B."/>
            <person name="Grigoriev I.V."/>
            <person name="Hibbett D.S."/>
            <person name="Martin F."/>
            <person name="Nordberg H.P."/>
            <person name="Cantor M.N."/>
            <person name="Hua S.X."/>
        </authorList>
    </citation>
    <scope>NUCLEOTIDE SEQUENCE [LARGE SCALE GENOMIC DNA]</scope>
    <source>
        <strain evidence="2 3">MAFF 305830</strain>
    </source>
</reference>
<dbReference type="EMBL" id="KN824278">
    <property type="protein sequence ID" value="KIM33641.1"/>
    <property type="molecule type" value="Genomic_DNA"/>
</dbReference>
<dbReference type="Pfam" id="PF00106">
    <property type="entry name" value="adh_short"/>
    <property type="match status" value="1"/>
</dbReference>
<protein>
    <recommendedName>
        <fullName evidence="4">Ketoreductase (KR) domain-containing protein</fullName>
    </recommendedName>
</protein>
<dbReference type="GO" id="GO:0016491">
    <property type="term" value="F:oxidoreductase activity"/>
    <property type="evidence" value="ECO:0007669"/>
    <property type="project" value="UniProtKB-KW"/>
</dbReference>
<organism evidence="2 3">
    <name type="scientific">Serendipita vermifera MAFF 305830</name>
    <dbReference type="NCBI Taxonomy" id="933852"/>
    <lineage>
        <taxon>Eukaryota</taxon>
        <taxon>Fungi</taxon>
        <taxon>Dikarya</taxon>
        <taxon>Basidiomycota</taxon>
        <taxon>Agaricomycotina</taxon>
        <taxon>Agaricomycetes</taxon>
        <taxon>Sebacinales</taxon>
        <taxon>Serendipitaceae</taxon>
        <taxon>Serendipita</taxon>
    </lineage>
</organism>
<accession>A0A0C3BQF0</accession>
<dbReference type="Gene3D" id="3.40.50.720">
    <property type="entry name" value="NAD(P)-binding Rossmann-like Domain"/>
    <property type="match status" value="1"/>
</dbReference>
<proteinExistence type="predicted"/>
<sequence length="215" mass="23457">MPSLPNVKASNASYAPSYIPTAVFIGGTSGIGQAMAELFAKQTNGRANIILIGRNKAPAEKIIASFPSPPDGVKHEFVECDASELEKVHNTSQELLQRLDKINILVLCATKLLFSAVETPEGLESSMVTRYYSRAKFATELLPLLKNAQAKGEDARVLTILGAAMGRQVDLTDLGVKKWKINRMAFHTGTFNDIMVKVRLSVGFARTYHHIPQAT</sequence>